<dbReference type="PANTHER" id="PTHR11717">
    <property type="entry name" value="LOW MOLECULAR WEIGHT PROTEIN TYROSINE PHOSPHATASE"/>
    <property type="match status" value="1"/>
</dbReference>
<feature type="active site" description="Proton donor" evidence="6">
    <location>
        <position position="123"/>
    </location>
</feature>
<evidence type="ECO:0000256" key="4">
    <source>
        <dbReference type="ARBA" id="ARBA00022912"/>
    </source>
</evidence>
<dbReference type="OrthoDB" id="9784339at2"/>
<evidence type="ECO:0000256" key="2">
    <source>
        <dbReference type="ARBA" id="ARBA00013064"/>
    </source>
</evidence>
<keyword evidence="9" id="KW-1185">Reference proteome</keyword>
<dbReference type="CDD" id="cd16343">
    <property type="entry name" value="LMWPTP"/>
    <property type="match status" value="1"/>
</dbReference>
<keyword evidence="4" id="KW-0904">Protein phosphatase</keyword>
<evidence type="ECO:0000256" key="3">
    <source>
        <dbReference type="ARBA" id="ARBA00022801"/>
    </source>
</evidence>
<evidence type="ECO:0000256" key="6">
    <source>
        <dbReference type="PIRSR" id="PIRSR617867-1"/>
    </source>
</evidence>
<dbReference type="Proteomes" id="UP000184386">
    <property type="component" value="Unassembled WGS sequence"/>
</dbReference>
<dbReference type="InterPro" id="IPR017867">
    <property type="entry name" value="Tyr_phospatase_low_mol_wt"/>
</dbReference>
<feature type="domain" description="Phosphotyrosine protein phosphatase I" evidence="7">
    <location>
        <begin position="2"/>
        <end position="147"/>
    </location>
</feature>
<comment type="catalytic activity">
    <reaction evidence="5">
        <text>O-phospho-L-tyrosyl-[protein] + H2O = L-tyrosyl-[protein] + phosphate</text>
        <dbReference type="Rhea" id="RHEA:10684"/>
        <dbReference type="Rhea" id="RHEA-COMP:10136"/>
        <dbReference type="Rhea" id="RHEA-COMP:20101"/>
        <dbReference type="ChEBI" id="CHEBI:15377"/>
        <dbReference type="ChEBI" id="CHEBI:43474"/>
        <dbReference type="ChEBI" id="CHEBI:46858"/>
        <dbReference type="ChEBI" id="CHEBI:61978"/>
        <dbReference type="EC" id="3.1.3.48"/>
    </reaction>
</comment>
<feature type="active site" evidence="6">
    <location>
        <position position="14"/>
    </location>
</feature>
<comment type="similarity">
    <text evidence="1">Belongs to the low molecular weight phosphotyrosine protein phosphatase family.</text>
</comment>
<evidence type="ECO:0000256" key="5">
    <source>
        <dbReference type="ARBA" id="ARBA00051722"/>
    </source>
</evidence>
<dbReference type="InterPro" id="IPR036196">
    <property type="entry name" value="Ptyr_pPase_sf"/>
</dbReference>
<dbReference type="SMART" id="SM00226">
    <property type="entry name" value="LMWPc"/>
    <property type="match status" value="1"/>
</dbReference>
<proteinExistence type="inferred from homology"/>
<accession>A0A1M6TJW2</accession>
<evidence type="ECO:0000313" key="9">
    <source>
        <dbReference type="Proteomes" id="UP000184386"/>
    </source>
</evidence>
<dbReference type="RefSeq" id="WP_073276989.1">
    <property type="nucleotide sequence ID" value="NZ_FRAC01000013.1"/>
</dbReference>
<evidence type="ECO:0000259" key="7">
    <source>
        <dbReference type="SMART" id="SM00226"/>
    </source>
</evidence>
<dbReference type="EMBL" id="FRAC01000013">
    <property type="protein sequence ID" value="SHK57224.1"/>
    <property type="molecule type" value="Genomic_DNA"/>
</dbReference>
<dbReference type="Gene3D" id="3.40.50.2300">
    <property type="match status" value="1"/>
</dbReference>
<evidence type="ECO:0000256" key="1">
    <source>
        <dbReference type="ARBA" id="ARBA00011063"/>
    </source>
</evidence>
<name>A0A1M6TJW2_9FIRM</name>
<feature type="active site" description="Nucleophile" evidence="6">
    <location>
        <position position="8"/>
    </location>
</feature>
<dbReference type="Pfam" id="PF01451">
    <property type="entry name" value="LMWPc"/>
    <property type="match status" value="1"/>
</dbReference>
<dbReference type="AlphaFoldDB" id="A0A1M6TJW2"/>
<dbReference type="PRINTS" id="PR00719">
    <property type="entry name" value="LMWPTPASE"/>
</dbReference>
<dbReference type="InterPro" id="IPR023485">
    <property type="entry name" value="Ptyr_pPase"/>
</dbReference>
<keyword evidence="3" id="KW-0378">Hydrolase</keyword>
<protein>
    <recommendedName>
        <fullName evidence="2">protein-tyrosine-phosphatase</fullName>
        <ecNumber evidence="2">3.1.3.48</ecNumber>
    </recommendedName>
</protein>
<dbReference type="PANTHER" id="PTHR11717:SF7">
    <property type="entry name" value="LOW MOLECULAR WEIGHT PHOSPHOTYROSINE PROTEIN PHOSPHATASE"/>
    <property type="match status" value="1"/>
</dbReference>
<dbReference type="EC" id="3.1.3.48" evidence="2"/>
<reference evidence="8 9" key="1">
    <citation type="submission" date="2016-11" db="EMBL/GenBank/DDBJ databases">
        <authorList>
            <person name="Jaros S."/>
            <person name="Januszkiewicz K."/>
            <person name="Wedrychowicz H."/>
        </authorList>
    </citation>
    <scope>NUCLEOTIDE SEQUENCE [LARGE SCALE GENOMIC DNA]</scope>
    <source>
        <strain evidence="8 9">DSM 15929</strain>
    </source>
</reference>
<dbReference type="STRING" id="1121322.SAMN02745136_02834"/>
<dbReference type="SUPFAM" id="SSF52788">
    <property type="entry name" value="Phosphotyrosine protein phosphatases I"/>
    <property type="match status" value="1"/>
</dbReference>
<organism evidence="8 9">
    <name type="scientific">Anaerocolumna jejuensis DSM 15929</name>
    <dbReference type="NCBI Taxonomy" id="1121322"/>
    <lineage>
        <taxon>Bacteria</taxon>
        <taxon>Bacillati</taxon>
        <taxon>Bacillota</taxon>
        <taxon>Clostridia</taxon>
        <taxon>Lachnospirales</taxon>
        <taxon>Lachnospiraceae</taxon>
        <taxon>Anaerocolumna</taxon>
    </lineage>
</organism>
<gene>
    <name evidence="8" type="ORF">SAMN02745136_02834</name>
</gene>
<sequence length="154" mass="17750">MVKVLFVCLGNICRSPMAEYVFKDMVRKRGISEQFFIASAGTSNEEAGNGVHRGTRNKLMEFGIDTSEKRAVQLKKEDYSRYDHIIGMENSNIFAMEQIFGGDPEYKVMRLLDLVPCQRDIADPWYTGNFDKTYEDVYEGCLALLEYICKNKSW</sequence>
<evidence type="ECO:0000313" key="8">
    <source>
        <dbReference type="EMBL" id="SHK57224.1"/>
    </source>
</evidence>
<dbReference type="GO" id="GO:0004725">
    <property type="term" value="F:protein tyrosine phosphatase activity"/>
    <property type="evidence" value="ECO:0007669"/>
    <property type="project" value="UniProtKB-EC"/>
</dbReference>
<dbReference type="InterPro" id="IPR050438">
    <property type="entry name" value="LMW_PTPase"/>
</dbReference>